<dbReference type="EMBL" id="DF974434">
    <property type="protein sequence ID" value="GAU48538.1"/>
    <property type="molecule type" value="Genomic_DNA"/>
</dbReference>
<reference evidence="2" key="1">
    <citation type="journal article" date="2017" name="Front. Plant Sci.">
        <title>Climate Clever Clovers: New Paradigm to Reduce the Environmental Footprint of Ruminants by Breeding Low Methanogenic Forages Utilizing Haplotype Variation.</title>
        <authorList>
            <person name="Kaur P."/>
            <person name="Appels R."/>
            <person name="Bayer P.E."/>
            <person name="Keeble-Gagnere G."/>
            <person name="Wang J."/>
            <person name="Hirakawa H."/>
            <person name="Shirasawa K."/>
            <person name="Vercoe P."/>
            <person name="Stefanova K."/>
            <person name="Durmic Z."/>
            <person name="Nichols P."/>
            <person name="Revell C."/>
            <person name="Isobe S.N."/>
            <person name="Edwards D."/>
            <person name="Erskine W."/>
        </authorList>
    </citation>
    <scope>NUCLEOTIDE SEQUENCE [LARGE SCALE GENOMIC DNA]</scope>
    <source>
        <strain evidence="2">cv. Daliak</strain>
    </source>
</reference>
<dbReference type="Proteomes" id="UP000242715">
    <property type="component" value="Unassembled WGS sequence"/>
</dbReference>
<gene>
    <name evidence="1" type="ORF">TSUD_282900</name>
</gene>
<evidence type="ECO:0000313" key="1">
    <source>
        <dbReference type="EMBL" id="GAU48538.1"/>
    </source>
</evidence>
<evidence type="ECO:0000313" key="2">
    <source>
        <dbReference type="Proteomes" id="UP000242715"/>
    </source>
</evidence>
<name>A0A2Z6NWM4_TRISU</name>
<sequence length="195" mass="22806">MLEVWYMDADEIIIVNLDNEGRPTSQEGTSLTRFIGSMARRKEYASIGYISWKDMPGDDKSAMLKLIESKFEFVPPINDTIREMLKTEINDKWRQWKTDLKSKAYDPSKTEEEIASVKPDSMVDLGQWRKLKISKINRQNRAKFEDDHCMGTKSLPEFIDEKKKMPMEDHPNVKRFTLKPAPVKMVQLSMKKLQD</sequence>
<proteinExistence type="predicted"/>
<protein>
    <submittedName>
        <fullName evidence="1">Uncharacterized protein</fullName>
    </submittedName>
</protein>
<keyword evidence="2" id="KW-1185">Reference proteome</keyword>
<dbReference type="PANTHER" id="PTHR33144:SF50">
    <property type="entry name" value="OS03G0714750 PROTEIN"/>
    <property type="match status" value="1"/>
</dbReference>
<organism evidence="1 2">
    <name type="scientific">Trifolium subterraneum</name>
    <name type="common">Subterranean clover</name>
    <dbReference type="NCBI Taxonomy" id="3900"/>
    <lineage>
        <taxon>Eukaryota</taxon>
        <taxon>Viridiplantae</taxon>
        <taxon>Streptophyta</taxon>
        <taxon>Embryophyta</taxon>
        <taxon>Tracheophyta</taxon>
        <taxon>Spermatophyta</taxon>
        <taxon>Magnoliopsida</taxon>
        <taxon>eudicotyledons</taxon>
        <taxon>Gunneridae</taxon>
        <taxon>Pentapetalae</taxon>
        <taxon>rosids</taxon>
        <taxon>fabids</taxon>
        <taxon>Fabales</taxon>
        <taxon>Fabaceae</taxon>
        <taxon>Papilionoideae</taxon>
        <taxon>50 kb inversion clade</taxon>
        <taxon>NPAAA clade</taxon>
        <taxon>Hologalegina</taxon>
        <taxon>IRL clade</taxon>
        <taxon>Trifolieae</taxon>
        <taxon>Trifolium</taxon>
    </lineage>
</organism>
<dbReference type="AlphaFoldDB" id="A0A2Z6NWM4"/>
<dbReference type="PANTHER" id="PTHR33144">
    <property type="entry name" value="OS10G0409366 PROTEIN-RELATED"/>
    <property type="match status" value="1"/>
</dbReference>
<dbReference type="OrthoDB" id="1913335at2759"/>
<accession>A0A2Z6NWM4</accession>